<accession>A0ABM7WCM7</accession>
<organism evidence="1 2">
    <name type="scientific">Desulfofustis limnaeus</name>
    <dbReference type="NCBI Taxonomy" id="2740163"/>
    <lineage>
        <taxon>Bacteria</taxon>
        <taxon>Pseudomonadati</taxon>
        <taxon>Thermodesulfobacteriota</taxon>
        <taxon>Desulfobulbia</taxon>
        <taxon>Desulfobulbales</taxon>
        <taxon>Desulfocapsaceae</taxon>
        <taxon>Desulfofustis</taxon>
    </lineage>
</organism>
<protein>
    <submittedName>
        <fullName evidence="1">ABC transporter substrate-binding protein</fullName>
    </submittedName>
</protein>
<evidence type="ECO:0000313" key="1">
    <source>
        <dbReference type="EMBL" id="BDD88766.1"/>
    </source>
</evidence>
<dbReference type="Proteomes" id="UP000830055">
    <property type="component" value="Chromosome"/>
</dbReference>
<sequence length="394" mass="44364">MLLVGLVVEQAWAQVLTWDEAVVEARGQTVDWYMWGGSPAVNAYVNGYLARELKARYDITLRQVPVKDIAEVVSKLVVEKQAGKDSGGSVDLMWINGENFRTCIRHNLLYGPFADLLPNQHYVDWSSPTVANDFGTPVEGMESPWGSAQVVMIYDAARIPEPPRSMQALLDWIKANPGRFSYPAPPDFTGSVFIRHIFYHVGGPAEWWQGDYTEAELQAAADATFEVLRDLRPSLWRGGSTYPDSPVRMNTLFADGEIDFSFSYHQGEASRAIHDGLFPETVRTFVFNEGTIANTHFVAIPFNARDKAAAMVVADFLLFPEAQREKAVPEVWGDFPVISRDRLPPEWQQRFADLKRGPATLEDSVLQSHQLPEPPSEILIHLEQGWEMQVLKNR</sequence>
<reference evidence="1 2" key="1">
    <citation type="submission" date="2022-01" db="EMBL/GenBank/DDBJ databases">
        <title>Desulfofustis limnae sp. nov., a novel mesophilic sulfate-reducing bacterium isolated from marsh soil.</title>
        <authorList>
            <person name="Watanabe M."/>
            <person name="Takahashi A."/>
            <person name="Kojima H."/>
            <person name="Fukui M."/>
        </authorList>
    </citation>
    <scope>NUCLEOTIDE SEQUENCE [LARGE SCALE GENOMIC DNA]</scope>
    <source>
        <strain evidence="1 2">PPLL</strain>
    </source>
</reference>
<name>A0ABM7WCM7_9BACT</name>
<keyword evidence="2" id="KW-1185">Reference proteome</keyword>
<gene>
    <name evidence="1" type="ORF">DPPLL_31310</name>
</gene>
<dbReference type="Gene3D" id="3.40.190.10">
    <property type="entry name" value="Periplasmic binding protein-like II"/>
    <property type="match status" value="2"/>
</dbReference>
<dbReference type="PANTHER" id="PTHR42779:SF1">
    <property type="entry name" value="PROTEIN YNJB"/>
    <property type="match status" value="1"/>
</dbReference>
<dbReference type="NCBIfam" id="NF008633">
    <property type="entry name" value="PRK11622.1"/>
    <property type="match status" value="1"/>
</dbReference>
<dbReference type="PIRSF" id="PIRSF029172">
    <property type="entry name" value="UCP029172_ABC_sbc_YnjB"/>
    <property type="match status" value="1"/>
</dbReference>
<dbReference type="InterPro" id="IPR006059">
    <property type="entry name" value="SBP"/>
</dbReference>
<dbReference type="PANTHER" id="PTHR42779">
    <property type="entry name" value="PROTEIN YNJB"/>
    <property type="match status" value="1"/>
</dbReference>
<dbReference type="SUPFAM" id="SSF53850">
    <property type="entry name" value="Periplasmic binding protein-like II"/>
    <property type="match status" value="1"/>
</dbReference>
<dbReference type="Pfam" id="PF13416">
    <property type="entry name" value="SBP_bac_8"/>
    <property type="match status" value="1"/>
</dbReference>
<proteinExistence type="predicted"/>
<dbReference type="EMBL" id="AP025516">
    <property type="protein sequence ID" value="BDD88766.1"/>
    <property type="molecule type" value="Genomic_DNA"/>
</dbReference>
<dbReference type="InterPro" id="IPR027020">
    <property type="entry name" value="YnjB"/>
</dbReference>
<evidence type="ECO:0000313" key="2">
    <source>
        <dbReference type="Proteomes" id="UP000830055"/>
    </source>
</evidence>